<feature type="binding site" evidence="9">
    <location>
        <position position="11"/>
    </location>
    <ligand>
        <name>NADPH</name>
        <dbReference type="ChEBI" id="CHEBI:57783"/>
    </ligand>
</feature>
<dbReference type="EMBL" id="AWQQ01000040">
    <property type="protein sequence ID" value="PHJ38936.1"/>
    <property type="molecule type" value="Genomic_DNA"/>
</dbReference>
<dbReference type="InterPro" id="IPR036291">
    <property type="entry name" value="NAD(P)-bd_dom_sf"/>
</dbReference>
<feature type="binding site" evidence="9">
    <location>
        <position position="151"/>
    </location>
    <ligand>
        <name>1-deoxy-D-xylulose 5-phosphate</name>
        <dbReference type="ChEBI" id="CHEBI:57792"/>
    </ligand>
</feature>
<feature type="binding site" evidence="9">
    <location>
        <position position="176"/>
    </location>
    <ligand>
        <name>1-deoxy-D-xylulose 5-phosphate</name>
        <dbReference type="ChEBI" id="CHEBI:57792"/>
    </ligand>
</feature>
<dbReference type="Pfam" id="PF02670">
    <property type="entry name" value="DXP_reductoisom"/>
    <property type="match status" value="1"/>
</dbReference>
<dbReference type="FunFam" id="3.40.50.720:FF:000045">
    <property type="entry name" value="1-deoxy-D-xylulose 5-phosphate reductoisomerase"/>
    <property type="match status" value="1"/>
</dbReference>
<feature type="binding site" evidence="9">
    <location>
        <position position="124"/>
    </location>
    <ligand>
        <name>NADPH</name>
        <dbReference type="ChEBI" id="CHEBI:57783"/>
    </ligand>
</feature>
<keyword evidence="6 9" id="KW-0464">Manganese</keyword>
<feature type="binding site" evidence="9">
    <location>
        <position position="212"/>
    </location>
    <ligand>
        <name>1-deoxy-D-xylulose 5-phosphate</name>
        <dbReference type="ChEBI" id="CHEBI:57792"/>
    </ligand>
</feature>
<keyword evidence="9" id="KW-0460">Magnesium</keyword>
<dbReference type="EC" id="1.1.1.267" evidence="9"/>
<dbReference type="Pfam" id="PF08436">
    <property type="entry name" value="DXP_redisom_C"/>
    <property type="match status" value="1"/>
</dbReference>
<evidence type="ECO:0000256" key="7">
    <source>
        <dbReference type="ARBA" id="ARBA00023229"/>
    </source>
</evidence>
<dbReference type="InterPro" id="IPR013644">
    <property type="entry name" value="DXP_reductoisomerase_C"/>
</dbReference>
<proteinExistence type="inferred from homology"/>
<feature type="binding site" evidence="9">
    <location>
        <position position="36"/>
    </location>
    <ligand>
        <name>NADPH</name>
        <dbReference type="ChEBI" id="CHEBI:57783"/>
    </ligand>
</feature>
<feature type="domain" description="1-deoxy-D-xylulose 5-phosphate reductoisomerase N-terminal" evidence="11">
    <location>
        <begin position="4"/>
        <end position="132"/>
    </location>
</feature>
<comment type="cofactor">
    <cofactor evidence="9">
        <name>Mg(2+)</name>
        <dbReference type="ChEBI" id="CHEBI:18420"/>
    </cofactor>
    <cofactor evidence="9">
        <name>Mn(2+)</name>
        <dbReference type="ChEBI" id="CHEBI:29035"/>
    </cofactor>
</comment>
<keyword evidence="3 9" id="KW-0479">Metal-binding</keyword>
<gene>
    <name evidence="9" type="primary">dxr</name>
    <name evidence="14" type="ORF">P378_06395</name>
</gene>
<dbReference type="NCBIfam" id="TIGR00243">
    <property type="entry name" value="Dxr"/>
    <property type="match status" value="1"/>
</dbReference>
<feature type="binding site" evidence="9">
    <location>
        <position position="126"/>
    </location>
    <ligand>
        <name>NADPH</name>
        <dbReference type="ChEBI" id="CHEBI:57783"/>
    </ligand>
</feature>
<name>A0A2C6MHN0_9FIRM</name>
<feature type="binding site" evidence="9">
    <location>
        <position position="38"/>
    </location>
    <ligand>
        <name>NADPH</name>
        <dbReference type="ChEBI" id="CHEBI:57783"/>
    </ligand>
</feature>
<evidence type="ECO:0000256" key="9">
    <source>
        <dbReference type="HAMAP-Rule" id="MF_00183"/>
    </source>
</evidence>
<dbReference type="GO" id="GO:0070402">
    <property type="term" value="F:NADPH binding"/>
    <property type="evidence" value="ECO:0007669"/>
    <property type="project" value="InterPro"/>
</dbReference>
<feature type="binding site" evidence="9">
    <location>
        <position position="221"/>
    </location>
    <ligand>
        <name>1-deoxy-D-xylulose 5-phosphate</name>
        <dbReference type="ChEBI" id="CHEBI:57792"/>
    </ligand>
</feature>
<comment type="pathway">
    <text evidence="1 9">Isoprenoid biosynthesis; isopentenyl diphosphate biosynthesis via DXP pathway; isopentenyl diphosphate from 1-deoxy-D-xylulose 5-phosphate: step 1/6.</text>
</comment>
<dbReference type="PIRSF" id="PIRSF006205">
    <property type="entry name" value="Dxp_reductismrs"/>
    <property type="match status" value="1"/>
</dbReference>
<dbReference type="HAMAP" id="MF_00183">
    <property type="entry name" value="DXP_reductoisom"/>
    <property type="match status" value="1"/>
</dbReference>
<feature type="binding site" evidence="9">
    <location>
        <position position="152"/>
    </location>
    <ligand>
        <name>1-deoxy-D-xylulose 5-phosphate</name>
        <dbReference type="ChEBI" id="CHEBI:57792"/>
    </ligand>
</feature>
<feature type="binding site" evidence="9">
    <location>
        <position position="125"/>
    </location>
    <ligand>
        <name>1-deoxy-D-xylulose 5-phosphate</name>
        <dbReference type="ChEBI" id="CHEBI:57792"/>
    </ligand>
</feature>
<keyword evidence="7 9" id="KW-0414">Isoprene biosynthesis</keyword>
<evidence type="ECO:0000313" key="14">
    <source>
        <dbReference type="EMBL" id="PHJ38936.1"/>
    </source>
</evidence>
<feature type="domain" description="1-deoxy-D-xylulose 5-phosphate reductoisomerase C-terminal" evidence="12">
    <location>
        <begin position="146"/>
        <end position="229"/>
    </location>
</feature>
<evidence type="ECO:0000259" key="11">
    <source>
        <dbReference type="Pfam" id="PF02670"/>
    </source>
</evidence>
<dbReference type="GO" id="GO:0051484">
    <property type="term" value="P:isopentenyl diphosphate biosynthetic process, methylerythritol 4-phosphate pathway involved in terpenoid biosynthetic process"/>
    <property type="evidence" value="ECO:0007669"/>
    <property type="project" value="UniProtKB-ARBA"/>
</dbReference>
<feature type="binding site" evidence="9">
    <location>
        <position position="10"/>
    </location>
    <ligand>
        <name>NADPH</name>
        <dbReference type="ChEBI" id="CHEBI:57783"/>
    </ligand>
</feature>
<reference evidence="14 15" key="1">
    <citation type="submission" date="2013-09" db="EMBL/GenBank/DDBJ databases">
        <title>Biodegradation of hydrocarbons in the deep terrestrial subsurface : characterization of a microbial consortium composed of two Desulfotomaculum species originating from a deep geological formation.</title>
        <authorList>
            <person name="Aullo T."/>
            <person name="Berlendis S."/>
            <person name="Lascourreges J.-F."/>
            <person name="Dessort D."/>
            <person name="Saint-Laurent S."/>
            <person name="Schraauwers B."/>
            <person name="Mas J."/>
            <person name="Magot M."/>
            <person name="Ranchou-Peyruse A."/>
        </authorList>
    </citation>
    <scope>NUCLEOTIDE SEQUENCE [LARGE SCALE GENOMIC DNA]</scope>
    <source>
        <strain evidence="14 15">Bs107</strain>
    </source>
</reference>
<keyword evidence="14" id="KW-0413">Isomerase</keyword>
<accession>A0A2C6MHN0</accession>
<feature type="binding site" evidence="9">
    <location>
        <position position="221"/>
    </location>
    <ligand>
        <name>Mn(2+)</name>
        <dbReference type="ChEBI" id="CHEBI:29035"/>
    </ligand>
</feature>
<evidence type="ECO:0000256" key="2">
    <source>
        <dbReference type="ARBA" id="ARBA00006825"/>
    </source>
</evidence>
<feature type="binding site" evidence="9">
    <location>
        <position position="205"/>
    </location>
    <ligand>
        <name>NADPH</name>
        <dbReference type="ChEBI" id="CHEBI:57783"/>
    </ligand>
</feature>
<dbReference type="AlphaFoldDB" id="A0A2C6MHN0"/>
<feature type="binding site" evidence="9">
    <location>
        <position position="12"/>
    </location>
    <ligand>
        <name>NADPH</name>
        <dbReference type="ChEBI" id="CHEBI:57783"/>
    </ligand>
</feature>
<evidence type="ECO:0000259" key="13">
    <source>
        <dbReference type="Pfam" id="PF13288"/>
    </source>
</evidence>
<evidence type="ECO:0000256" key="1">
    <source>
        <dbReference type="ARBA" id="ARBA00005094"/>
    </source>
</evidence>
<organism evidence="14 15">
    <name type="scientific">Desulforamulus profundi</name>
    <dbReference type="NCBI Taxonomy" id="1383067"/>
    <lineage>
        <taxon>Bacteria</taxon>
        <taxon>Bacillati</taxon>
        <taxon>Bacillota</taxon>
        <taxon>Clostridia</taxon>
        <taxon>Eubacteriales</taxon>
        <taxon>Peptococcaceae</taxon>
        <taxon>Desulforamulus</taxon>
    </lineage>
</organism>
<dbReference type="Proteomes" id="UP000222564">
    <property type="component" value="Unassembled WGS sequence"/>
</dbReference>
<dbReference type="SUPFAM" id="SSF51735">
    <property type="entry name" value="NAD(P)-binding Rossmann-fold domains"/>
    <property type="match status" value="1"/>
</dbReference>
<comment type="function">
    <text evidence="9">Catalyzes the NADPH-dependent rearrangement and reduction of 1-deoxy-D-xylulose-5-phosphate (DXP) to 2-C-methyl-D-erythritol 4-phosphate (MEP).</text>
</comment>
<evidence type="ECO:0000256" key="5">
    <source>
        <dbReference type="ARBA" id="ARBA00023002"/>
    </source>
</evidence>
<feature type="binding site" evidence="9">
    <location>
        <position position="150"/>
    </location>
    <ligand>
        <name>Mn(2+)</name>
        <dbReference type="ChEBI" id="CHEBI:29035"/>
    </ligand>
</feature>
<dbReference type="InterPro" id="IPR003821">
    <property type="entry name" value="DXP_reductoisomerase"/>
</dbReference>
<dbReference type="Gene3D" id="3.40.50.720">
    <property type="entry name" value="NAD(P)-binding Rossmann-like Domain"/>
    <property type="match status" value="1"/>
</dbReference>
<evidence type="ECO:0000256" key="10">
    <source>
        <dbReference type="SAM" id="MobiDB-lite"/>
    </source>
</evidence>
<evidence type="ECO:0000256" key="3">
    <source>
        <dbReference type="ARBA" id="ARBA00022723"/>
    </source>
</evidence>
<dbReference type="PANTHER" id="PTHR30525:SF0">
    <property type="entry name" value="1-DEOXY-D-XYLULOSE 5-PHOSPHATE REDUCTOISOMERASE, CHLOROPLASTIC"/>
    <property type="match status" value="1"/>
</dbReference>
<protein>
    <recommendedName>
        <fullName evidence="9">1-deoxy-D-xylulose 5-phosphate reductoisomerase</fullName>
        <shortName evidence="9">DXP reductoisomerase</shortName>
        <ecNumber evidence="9">1.1.1.267</ecNumber>
    </recommendedName>
    <alternativeName>
        <fullName evidence="9">1-deoxyxylulose-5-phosphate reductoisomerase</fullName>
    </alternativeName>
    <alternativeName>
        <fullName evidence="9">2-C-methyl-D-erythritol 4-phosphate synthase</fullName>
    </alternativeName>
</protein>
<feature type="binding site" evidence="9">
    <location>
        <position position="199"/>
    </location>
    <ligand>
        <name>1-deoxy-D-xylulose 5-phosphate</name>
        <dbReference type="ChEBI" id="CHEBI:57792"/>
    </ligand>
</feature>
<feature type="binding site" evidence="9">
    <location>
        <position position="152"/>
    </location>
    <ligand>
        <name>Mn(2+)</name>
        <dbReference type="ChEBI" id="CHEBI:29035"/>
    </ligand>
</feature>
<dbReference type="Pfam" id="PF13288">
    <property type="entry name" value="DXPR_C"/>
    <property type="match status" value="1"/>
</dbReference>
<dbReference type="GO" id="GO:0030145">
    <property type="term" value="F:manganese ion binding"/>
    <property type="evidence" value="ECO:0007669"/>
    <property type="project" value="TreeGrafter"/>
</dbReference>
<feature type="binding site" evidence="9">
    <location>
        <position position="37"/>
    </location>
    <ligand>
        <name>NADPH</name>
        <dbReference type="ChEBI" id="CHEBI:57783"/>
    </ligand>
</feature>
<feature type="binding site" evidence="9">
    <location>
        <position position="13"/>
    </location>
    <ligand>
        <name>NADPH</name>
        <dbReference type="ChEBI" id="CHEBI:57783"/>
    </ligand>
</feature>
<dbReference type="InterPro" id="IPR013512">
    <property type="entry name" value="DXP_reductoisomerase_N"/>
</dbReference>
<evidence type="ECO:0000313" key="15">
    <source>
        <dbReference type="Proteomes" id="UP000222564"/>
    </source>
</evidence>
<evidence type="ECO:0000256" key="4">
    <source>
        <dbReference type="ARBA" id="ARBA00022857"/>
    </source>
</evidence>
<feature type="binding site" evidence="9">
    <location>
        <position position="217"/>
    </location>
    <ligand>
        <name>1-deoxy-D-xylulose 5-phosphate</name>
        <dbReference type="ChEBI" id="CHEBI:57792"/>
    </ligand>
</feature>
<dbReference type="SUPFAM" id="SSF55347">
    <property type="entry name" value="Glyceraldehyde-3-phosphate dehydrogenase-like, C-terminal domain"/>
    <property type="match status" value="1"/>
</dbReference>
<dbReference type="InterPro" id="IPR026877">
    <property type="entry name" value="DXPR_C"/>
</dbReference>
<keyword evidence="4 9" id="KW-0521">NADP</keyword>
<keyword evidence="5 9" id="KW-0560">Oxidoreductase</keyword>
<dbReference type="GO" id="GO:0030604">
    <property type="term" value="F:1-deoxy-D-xylulose-5-phosphate reductoisomerase activity"/>
    <property type="evidence" value="ECO:0007669"/>
    <property type="project" value="UniProtKB-UniRule"/>
</dbReference>
<keyword evidence="15" id="KW-1185">Reference proteome</keyword>
<sequence>MKQIAILGSTGSIGRQTLEVVDSFPDKLKVVGLAAGRNRQAFLRQCLQYKPLVVSLEGEEDAKWLQEHLAAEGFFPDIYHGVNGLVAVATCQEASTVVTALSGAIGLIPTCAAIKAKKQIALANKETLVAAGDYVTRLAEQNKVQILPVDSEHSAIWQCLHGEDRQSVKRILLTASGGPFRQYDRDALAQVTPQAALKHPNWSMGQKITIDSATLMNKGLEVIEARWLFNLDFNDINVVIHPQSIIHSMVEYGDGSILAHLGMPDMRTPIQYALSYPERWFNQLPRLNLTELKGLTFEEPDTGRFPSLGLATRPDDREEQHRRC</sequence>
<dbReference type="GO" id="GO:0016853">
    <property type="term" value="F:isomerase activity"/>
    <property type="evidence" value="ECO:0007669"/>
    <property type="project" value="UniProtKB-KW"/>
</dbReference>
<evidence type="ECO:0000256" key="6">
    <source>
        <dbReference type="ARBA" id="ARBA00023211"/>
    </source>
</evidence>
<comment type="caution">
    <text evidence="14">The sequence shown here is derived from an EMBL/GenBank/DDBJ whole genome shotgun (WGS) entry which is preliminary data.</text>
</comment>
<dbReference type="PANTHER" id="PTHR30525">
    <property type="entry name" value="1-DEOXY-D-XYLULOSE 5-PHOSPHATE REDUCTOISOMERASE"/>
    <property type="match status" value="1"/>
</dbReference>
<evidence type="ECO:0000259" key="12">
    <source>
        <dbReference type="Pfam" id="PF08436"/>
    </source>
</evidence>
<comment type="similarity">
    <text evidence="2 9">Belongs to the DXR family.</text>
</comment>
<feature type="compositionally biased region" description="Basic and acidic residues" evidence="10">
    <location>
        <begin position="313"/>
        <end position="324"/>
    </location>
</feature>
<feature type="region of interest" description="Disordered" evidence="10">
    <location>
        <begin position="303"/>
        <end position="324"/>
    </location>
</feature>
<dbReference type="UniPathway" id="UPA00056">
    <property type="reaction ID" value="UER00092"/>
</dbReference>
<comment type="catalytic activity">
    <reaction evidence="8">
        <text>2-C-methyl-D-erythritol 4-phosphate + NADP(+) = 1-deoxy-D-xylulose 5-phosphate + NADPH + H(+)</text>
        <dbReference type="Rhea" id="RHEA:13717"/>
        <dbReference type="ChEBI" id="CHEBI:15378"/>
        <dbReference type="ChEBI" id="CHEBI:57783"/>
        <dbReference type="ChEBI" id="CHEBI:57792"/>
        <dbReference type="ChEBI" id="CHEBI:58262"/>
        <dbReference type="ChEBI" id="CHEBI:58349"/>
        <dbReference type="EC" id="1.1.1.267"/>
    </reaction>
    <physiologicalReaction direction="right-to-left" evidence="8">
        <dbReference type="Rhea" id="RHEA:13719"/>
    </physiologicalReaction>
</comment>
<feature type="domain" description="DXP reductoisomerase C-terminal" evidence="13">
    <location>
        <begin position="261"/>
        <end position="313"/>
    </location>
</feature>
<feature type="binding site" evidence="9">
    <location>
        <position position="218"/>
    </location>
    <ligand>
        <name>1-deoxy-D-xylulose 5-phosphate</name>
        <dbReference type="ChEBI" id="CHEBI:57792"/>
    </ligand>
</feature>
<evidence type="ECO:0000256" key="8">
    <source>
        <dbReference type="ARBA" id="ARBA00048543"/>
    </source>
</evidence>